<keyword evidence="7 11" id="KW-0862">Zinc</keyword>
<evidence type="ECO:0000256" key="3">
    <source>
        <dbReference type="ARBA" id="ARBA00022723"/>
    </source>
</evidence>
<comment type="function">
    <text evidence="11">Initiates the restart of stalled replication forks, which reloads the replicative helicase on sites other than the origin of replication. Recognizes and binds to abandoned replication forks and remodels them to uncover a helicase loading site. Promotes assembly of the primosome at these replication forks.</text>
</comment>
<evidence type="ECO:0000256" key="10">
    <source>
        <dbReference type="ARBA" id="ARBA00023235"/>
    </source>
</evidence>
<dbReference type="PANTHER" id="PTHR30580:SF0">
    <property type="entry name" value="PRIMOSOMAL PROTEIN N"/>
    <property type="match status" value="1"/>
</dbReference>
<gene>
    <name evidence="11" type="primary">priA</name>
    <name evidence="14" type="ORF">NEPTK9_000295</name>
</gene>
<dbReference type="SUPFAM" id="SSF52540">
    <property type="entry name" value="P-loop containing nucleoside triphosphate hydrolases"/>
    <property type="match status" value="2"/>
</dbReference>
<comment type="subunit">
    <text evidence="11">Component of the replication restart primosome.</text>
</comment>
<evidence type="ECO:0000256" key="2">
    <source>
        <dbReference type="ARBA" id="ARBA00022705"/>
    </source>
</evidence>
<dbReference type="PROSITE" id="PS51194">
    <property type="entry name" value="HELICASE_CTER"/>
    <property type="match status" value="1"/>
</dbReference>
<proteinExistence type="inferred from homology"/>
<dbReference type="InterPro" id="IPR041236">
    <property type="entry name" value="PriA_C"/>
</dbReference>
<keyword evidence="3 11" id="KW-0479">Metal-binding</keyword>
<comment type="similarity">
    <text evidence="11">Belongs to the helicase family. PriA subfamily.</text>
</comment>
<dbReference type="InterPro" id="IPR041222">
    <property type="entry name" value="PriA_3primeBD"/>
</dbReference>
<evidence type="ECO:0000256" key="1">
    <source>
        <dbReference type="ARBA" id="ARBA00022515"/>
    </source>
</evidence>
<feature type="binding site" evidence="11">
    <location>
        <position position="443"/>
    </location>
    <ligand>
        <name>Zn(2+)</name>
        <dbReference type="ChEBI" id="CHEBI:29105"/>
        <label>1</label>
    </ligand>
</feature>
<evidence type="ECO:0000256" key="4">
    <source>
        <dbReference type="ARBA" id="ARBA00022741"/>
    </source>
</evidence>
<dbReference type="GO" id="GO:0016787">
    <property type="term" value="F:hydrolase activity"/>
    <property type="evidence" value="ECO:0007669"/>
    <property type="project" value="UniProtKB-KW"/>
</dbReference>
<dbReference type="SMART" id="SM00487">
    <property type="entry name" value="DEXDc"/>
    <property type="match status" value="1"/>
</dbReference>
<dbReference type="CDD" id="cd17929">
    <property type="entry name" value="DEXHc_priA"/>
    <property type="match status" value="1"/>
</dbReference>
<dbReference type="CDD" id="cd18804">
    <property type="entry name" value="SF2_C_priA"/>
    <property type="match status" value="1"/>
</dbReference>
<evidence type="ECO:0000259" key="13">
    <source>
        <dbReference type="PROSITE" id="PS51194"/>
    </source>
</evidence>
<comment type="catalytic activity">
    <reaction evidence="11">
        <text>Couples ATP hydrolysis with the unwinding of duplex DNA by translocating in the 3'-5' direction.</text>
        <dbReference type="EC" id="5.6.2.4"/>
    </reaction>
</comment>
<dbReference type="SMART" id="SM00490">
    <property type="entry name" value="HELICc"/>
    <property type="match status" value="1"/>
</dbReference>
<accession>A0ABS0AXE0</accession>
<keyword evidence="6 11" id="KW-0347">Helicase</keyword>
<reference evidence="14 15" key="1">
    <citation type="submission" date="2020-01" db="EMBL/GenBank/DDBJ databases">
        <title>Draft genome sequence of Cand. Neptunochlamydia vexilliferae K9.</title>
        <authorList>
            <person name="Schulz F."/>
            <person name="Koestlbacher S."/>
            <person name="Wascher F."/>
            <person name="Pizzetti I."/>
            <person name="Horn M."/>
        </authorList>
    </citation>
    <scope>NUCLEOTIDE SEQUENCE [LARGE SCALE GENOMIC DNA]</scope>
    <source>
        <strain evidence="14 15">K9</strain>
    </source>
</reference>
<keyword evidence="2 11" id="KW-0235">DNA replication</keyword>
<dbReference type="Gene3D" id="3.40.1440.60">
    <property type="entry name" value="PriA, 3(prime) DNA-binding domain"/>
    <property type="match status" value="1"/>
</dbReference>
<keyword evidence="1 11" id="KW-0639">Primosome</keyword>
<keyword evidence="4 11" id="KW-0547">Nucleotide-binding</keyword>
<keyword evidence="5 11" id="KW-0378">Hydrolase</keyword>
<evidence type="ECO:0000256" key="6">
    <source>
        <dbReference type="ARBA" id="ARBA00022806"/>
    </source>
</evidence>
<evidence type="ECO:0000256" key="7">
    <source>
        <dbReference type="ARBA" id="ARBA00022833"/>
    </source>
</evidence>
<dbReference type="InterPro" id="IPR040498">
    <property type="entry name" value="PriA_CRR"/>
</dbReference>
<protein>
    <recommendedName>
        <fullName evidence="11">Replication restart protein PriA</fullName>
    </recommendedName>
    <alternativeName>
        <fullName evidence="11">ATP-dependent DNA helicase PriA</fullName>
        <ecNumber evidence="11">5.6.2.4</ecNumber>
    </alternativeName>
    <alternativeName>
        <fullName evidence="11">DNA 3'-5' helicase PriA</fullName>
    </alternativeName>
</protein>
<keyword evidence="15" id="KW-1185">Reference proteome</keyword>
<dbReference type="Pfam" id="PF17764">
    <property type="entry name" value="PriA_3primeBD"/>
    <property type="match status" value="1"/>
</dbReference>
<dbReference type="RefSeq" id="WP_194847084.1">
    <property type="nucleotide sequence ID" value="NZ_JAAEJV010000004.1"/>
</dbReference>
<evidence type="ECO:0000256" key="5">
    <source>
        <dbReference type="ARBA" id="ARBA00022801"/>
    </source>
</evidence>
<dbReference type="HAMAP" id="MF_00983">
    <property type="entry name" value="PriA"/>
    <property type="match status" value="1"/>
</dbReference>
<comment type="catalytic activity">
    <reaction evidence="11">
        <text>ATP + H2O = ADP + phosphate + H(+)</text>
        <dbReference type="Rhea" id="RHEA:13065"/>
        <dbReference type="ChEBI" id="CHEBI:15377"/>
        <dbReference type="ChEBI" id="CHEBI:15378"/>
        <dbReference type="ChEBI" id="CHEBI:30616"/>
        <dbReference type="ChEBI" id="CHEBI:43474"/>
        <dbReference type="ChEBI" id="CHEBI:456216"/>
        <dbReference type="EC" id="5.6.2.4"/>
    </reaction>
</comment>
<name>A0ABS0AXE0_9BACT</name>
<evidence type="ECO:0000313" key="14">
    <source>
        <dbReference type="EMBL" id="MBF5058796.1"/>
    </source>
</evidence>
<evidence type="ECO:0000259" key="12">
    <source>
        <dbReference type="PROSITE" id="PS51192"/>
    </source>
</evidence>
<dbReference type="Pfam" id="PF18319">
    <property type="entry name" value="Zn_ribbon_PriA"/>
    <property type="match status" value="1"/>
</dbReference>
<feature type="binding site" evidence="11">
    <location>
        <position position="470"/>
    </location>
    <ligand>
        <name>Zn(2+)</name>
        <dbReference type="ChEBI" id="CHEBI:29105"/>
        <label>2</label>
    </ligand>
</feature>
<dbReference type="EC" id="5.6.2.4" evidence="11"/>
<feature type="domain" description="Helicase ATP-binding" evidence="12">
    <location>
        <begin position="213"/>
        <end position="380"/>
    </location>
</feature>
<feature type="binding site" evidence="11">
    <location>
        <position position="487"/>
    </location>
    <ligand>
        <name>Zn(2+)</name>
        <dbReference type="ChEBI" id="CHEBI:29105"/>
        <label>1</label>
    </ligand>
</feature>
<evidence type="ECO:0000256" key="9">
    <source>
        <dbReference type="ARBA" id="ARBA00023125"/>
    </source>
</evidence>
<dbReference type="Gene3D" id="3.40.50.300">
    <property type="entry name" value="P-loop containing nucleotide triphosphate hydrolases"/>
    <property type="match status" value="2"/>
</dbReference>
<dbReference type="Pfam" id="PF18074">
    <property type="entry name" value="PriA_C"/>
    <property type="match status" value="1"/>
</dbReference>
<dbReference type="NCBIfam" id="TIGR00595">
    <property type="entry name" value="priA"/>
    <property type="match status" value="1"/>
</dbReference>
<evidence type="ECO:0000256" key="11">
    <source>
        <dbReference type="HAMAP-Rule" id="MF_00983"/>
    </source>
</evidence>
<dbReference type="InterPro" id="IPR011545">
    <property type="entry name" value="DEAD/DEAH_box_helicase_dom"/>
</dbReference>
<dbReference type="InterPro" id="IPR001650">
    <property type="entry name" value="Helicase_C-like"/>
</dbReference>
<keyword evidence="8 11" id="KW-0067">ATP-binding</keyword>
<feature type="binding site" evidence="11">
    <location>
        <position position="455"/>
    </location>
    <ligand>
        <name>Zn(2+)</name>
        <dbReference type="ChEBI" id="CHEBI:29105"/>
        <label>2</label>
    </ligand>
</feature>
<evidence type="ECO:0000256" key="8">
    <source>
        <dbReference type="ARBA" id="ARBA00022840"/>
    </source>
</evidence>
<feature type="binding site" evidence="11">
    <location>
        <position position="473"/>
    </location>
    <ligand>
        <name>Zn(2+)</name>
        <dbReference type="ChEBI" id="CHEBI:29105"/>
        <label>2</label>
    </ligand>
</feature>
<sequence>MKEGSFAAVILDKGLDQPLDYALEEEVEVGTRVLVPVQNSLRKGTIVAIKKEPSVAKVQPVREILSEERLISPKLFELADWISRYYCTSLRKALKVLLPATIRKEIGEKEQLFVRRLLPPKKVGELIETLREKHASQARVLDALIKKPQGLLLSELLEVAQVSKSPVTTLEKKGIVKVEKMQIDRSPLEEMEFFPTKPKKLNGEQEEALEKIVGTLKSFQTHLIHGVTGSGKTEVYLQAIAAARQMGLGVILLVPEIALTSQTIERLKSRFTDKMGILHHRLSDGERFDIWHGIRKGEIPIVVGARSAIFSPVQNLGLIIVDEEHESSYKQTDEEPCYHARDVAIMRGKLHGATVVLGSATPLIESYANAQKGKYTLTTLKKRATDASLPSVKLIDMKVEYTKSEGFILFCSALIDAIKDRLSKGEQTLLFLNRRGYHSFQMCAGCGESVKCPHCSVSLTFHKKTNHLACHLCSFILAPPPKTCPSCKESATLSFKGVGTEQVERTLHALFPDVRTLRMDADTTRHKGSHDLLFKQFRSGKADILIGTQMIAKGLHFPAVTLVGVLNSDGALNLPDFRSAENVFQLLTQVSGRSGRGDLKGEVIVQTSMKGHPIFHHASKEDYVTFFKEEVEARELFGFPPFARLAKLVFSGKNESHVQHIAAEFHAILLQKLPPAYTLYPAIPCGYAKIKNNYRFKLLIKGPNPLFLSSLIKETREGFPLPRSIRLLVDIDPTSTF</sequence>
<dbReference type="InterPro" id="IPR042115">
    <property type="entry name" value="PriA_3primeBD_sf"/>
</dbReference>
<evidence type="ECO:0000313" key="15">
    <source>
        <dbReference type="Proteomes" id="UP001194714"/>
    </source>
</evidence>
<dbReference type="InterPro" id="IPR027417">
    <property type="entry name" value="P-loop_NTPase"/>
</dbReference>
<feature type="domain" description="Helicase C-terminal" evidence="13">
    <location>
        <begin position="479"/>
        <end position="656"/>
    </location>
</feature>
<dbReference type="EMBL" id="JAAEJV010000004">
    <property type="protein sequence ID" value="MBF5058796.1"/>
    <property type="molecule type" value="Genomic_DNA"/>
</dbReference>
<dbReference type="Pfam" id="PF00270">
    <property type="entry name" value="DEAD"/>
    <property type="match status" value="1"/>
</dbReference>
<organism evidence="14 15">
    <name type="scientific">Candidatus Neptunichlamydia vexilliferae</name>
    <dbReference type="NCBI Taxonomy" id="1651774"/>
    <lineage>
        <taxon>Bacteria</taxon>
        <taxon>Pseudomonadati</taxon>
        <taxon>Chlamydiota</taxon>
        <taxon>Chlamydiia</taxon>
        <taxon>Parachlamydiales</taxon>
        <taxon>Simkaniaceae</taxon>
        <taxon>Candidatus Neptunichlamydia</taxon>
    </lineage>
</organism>
<keyword evidence="9 11" id="KW-0238">DNA-binding</keyword>
<dbReference type="Pfam" id="PF00271">
    <property type="entry name" value="Helicase_C"/>
    <property type="match status" value="1"/>
</dbReference>
<dbReference type="InterPro" id="IPR005259">
    <property type="entry name" value="PriA"/>
</dbReference>
<feature type="binding site" evidence="11">
    <location>
        <position position="446"/>
    </location>
    <ligand>
        <name>Zn(2+)</name>
        <dbReference type="ChEBI" id="CHEBI:29105"/>
        <label>1</label>
    </ligand>
</feature>
<dbReference type="PANTHER" id="PTHR30580">
    <property type="entry name" value="PRIMOSOMAL PROTEIN N"/>
    <property type="match status" value="1"/>
</dbReference>
<dbReference type="Proteomes" id="UP001194714">
    <property type="component" value="Unassembled WGS sequence"/>
</dbReference>
<comment type="cofactor">
    <cofactor evidence="11">
        <name>Zn(2+)</name>
        <dbReference type="ChEBI" id="CHEBI:29105"/>
    </cofactor>
    <text evidence="11">Binds 2 zinc ions per subunit.</text>
</comment>
<feature type="binding site" evidence="11">
    <location>
        <position position="484"/>
    </location>
    <ligand>
        <name>Zn(2+)</name>
        <dbReference type="ChEBI" id="CHEBI:29105"/>
        <label>1</label>
    </ligand>
</feature>
<dbReference type="PROSITE" id="PS51192">
    <property type="entry name" value="HELICASE_ATP_BIND_1"/>
    <property type="match status" value="1"/>
</dbReference>
<feature type="binding site" evidence="11">
    <location>
        <position position="452"/>
    </location>
    <ligand>
        <name>Zn(2+)</name>
        <dbReference type="ChEBI" id="CHEBI:29105"/>
        <label>2</label>
    </ligand>
</feature>
<dbReference type="InterPro" id="IPR014001">
    <property type="entry name" value="Helicase_ATP-bd"/>
</dbReference>
<comment type="caution">
    <text evidence="14">The sequence shown here is derived from an EMBL/GenBank/DDBJ whole genome shotgun (WGS) entry which is preliminary data.</text>
</comment>
<keyword evidence="10 11" id="KW-0413">Isomerase</keyword>